<evidence type="ECO:0000259" key="10">
    <source>
        <dbReference type="Pfam" id="PF21082"/>
    </source>
</evidence>
<evidence type="ECO:0000256" key="4">
    <source>
        <dbReference type="ARBA" id="ARBA00022692"/>
    </source>
</evidence>
<feature type="transmembrane region" description="Helical" evidence="8">
    <location>
        <begin position="67"/>
        <end position="92"/>
    </location>
</feature>
<evidence type="ECO:0000259" key="9">
    <source>
        <dbReference type="Pfam" id="PF00924"/>
    </source>
</evidence>
<dbReference type="InterPro" id="IPR011014">
    <property type="entry name" value="MscS_channel_TM-2"/>
</dbReference>
<dbReference type="Pfam" id="PF21082">
    <property type="entry name" value="MS_channel_3rd"/>
    <property type="match status" value="1"/>
</dbReference>
<keyword evidence="6 8" id="KW-0472">Membrane</keyword>
<proteinExistence type="inferred from homology"/>
<reference evidence="12" key="1">
    <citation type="submission" date="2022-10" db="EMBL/GenBank/DDBJ databases">
        <title>Hoeflea sp. G2-23, isolated from marine algae.</title>
        <authorList>
            <person name="Kristyanto S."/>
            <person name="Kim J.M."/>
            <person name="Jeon C.O."/>
        </authorList>
    </citation>
    <scope>NUCLEOTIDE SEQUENCE</scope>
    <source>
        <strain evidence="12">G2-23</strain>
    </source>
</reference>
<keyword evidence="4 8" id="KW-0812">Transmembrane</keyword>
<dbReference type="InterPro" id="IPR023408">
    <property type="entry name" value="MscS_beta-dom_sf"/>
</dbReference>
<dbReference type="Gene3D" id="3.30.70.100">
    <property type="match status" value="1"/>
</dbReference>
<dbReference type="PANTHER" id="PTHR30347">
    <property type="entry name" value="POTASSIUM CHANNEL RELATED"/>
    <property type="match status" value="1"/>
</dbReference>
<feature type="domain" description="Mechanosensitive ion channel transmembrane helices 2/3" evidence="11">
    <location>
        <begin position="216"/>
        <end position="257"/>
    </location>
</feature>
<evidence type="ECO:0000256" key="8">
    <source>
        <dbReference type="SAM" id="Phobius"/>
    </source>
</evidence>
<dbReference type="Pfam" id="PF00924">
    <property type="entry name" value="MS_channel_2nd"/>
    <property type="match status" value="1"/>
</dbReference>
<protein>
    <submittedName>
        <fullName evidence="12">Mechanosensitive ion channel</fullName>
    </submittedName>
</protein>
<feature type="domain" description="Mechanosensitive ion channel MscS" evidence="9">
    <location>
        <begin position="259"/>
        <end position="324"/>
    </location>
</feature>
<keyword evidence="5 8" id="KW-1133">Transmembrane helix</keyword>
<dbReference type="Gene3D" id="1.10.287.1260">
    <property type="match status" value="1"/>
</dbReference>
<dbReference type="SUPFAM" id="SSF82689">
    <property type="entry name" value="Mechanosensitive channel protein MscS (YggB), C-terminal domain"/>
    <property type="match status" value="1"/>
</dbReference>
<dbReference type="InterPro" id="IPR052702">
    <property type="entry name" value="MscS-like_channel"/>
</dbReference>
<evidence type="ECO:0000256" key="5">
    <source>
        <dbReference type="ARBA" id="ARBA00022989"/>
    </source>
</evidence>
<dbReference type="InterPro" id="IPR006685">
    <property type="entry name" value="MscS_channel_2nd"/>
</dbReference>
<dbReference type="Gene3D" id="2.30.30.60">
    <property type="match status" value="1"/>
</dbReference>
<dbReference type="InterPro" id="IPR010920">
    <property type="entry name" value="LSM_dom_sf"/>
</dbReference>
<accession>A0ABT3Z874</accession>
<organism evidence="12 13">
    <name type="scientific">Hoeflea algicola</name>
    <dbReference type="NCBI Taxonomy" id="2983763"/>
    <lineage>
        <taxon>Bacteria</taxon>
        <taxon>Pseudomonadati</taxon>
        <taxon>Pseudomonadota</taxon>
        <taxon>Alphaproteobacteria</taxon>
        <taxon>Hyphomicrobiales</taxon>
        <taxon>Rhizobiaceae</taxon>
        <taxon>Hoeflea</taxon>
    </lineage>
</organism>
<dbReference type="InterPro" id="IPR011066">
    <property type="entry name" value="MscS_channel_C_sf"/>
</dbReference>
<evidence type="ECO:0000256" key="1">
    <source>
        <dbReference type="ARBA" id="ARBA00004651"/>
    </source>
</evidence>
<dbReference type="PANTHER" id="PTHR30347:SF1">
    <property type="entry name" value="MECHANOSENSITIVE CHANNEL MSCK"/>
    <property type="match status" value="1"/>
</dbReference>
<feature type="region of interest" description="Disordered" evidence="7">
    <location>
        <begin position="433"/>
        <end position="455"/>
    </location>
</feature>
<evidence type="ECO:0000313" key="13">
    <source>
        <dbReference type="Proteomes" id="UP001073227"/>
    </source>
</evidence>
<comment type="subcellular location">
    <subcellularLocation>
        <location evidence="1">Cell membrane</location>
        <topology evidence="1">Multi-pass membrane protein</topology>
    </subcellularLocation>
</comment>
<dbReference type="SUPFAM" id="SSF50182">
    <property type="entry name" value="Sm-like ribonucleoproteins"/>
    <property type="match status" value="1"/>
</dbReference>
<evidence type="ECO:0000256" key="6">
    <source>
        <dbReference type="ARBA" id="ARBA00023136"/>
    </source>
</evidence>
<gene>
    <name evidence="12" type="ORF">OEG84_09590</name>
</gene>
<dbReference type="RefSeq" id="WP_267653544.1">
    <property type="nucleotide sequence ID" value="NZ_JAOVZR010000001.1"/>
</dbReference>
<feature type="transmembrane region" description="Helical" evidence="8">
    <location>
        <begin position="104"/>
        <end position="123"/>
    </location>
</feature>
<evidence type="ECO:0000256" key="2">
    <source>
        <dbReference type="ARBA" id="ARBA00008017"/>
    </source>
</evidence>
<dbReference type="SUPFAM" id="SSF82861">
    <property type="entry name" value="Mechanosensitive channel protein MscS (YggB), transmembrane region"/>
    <property type="match status" value="1"/>
</dbReference>
<feature type="transmembrane region" description="Helical" evidence="8">
    <location>
        <begin position="168"/>
        <end position="192"/>
    </location>
</feature>
<evidence type="ECO:0000256" key="7">
    <source>
        <dbReference type="SAM" id="MobiDB-lite"/>
    </source>
</evidence>
<comment type="similarity">
    <text evidence="2">Belongs to the MscS (TC 1.A.23) family.</text>
</comment>
<keyword evidence="13" id="KW-1185">Reference proteome</keyword>
<dbReference type="Pfam" id="PF21088">
    <property type="entry name" value="MS_channel_1st"/>
    <property type="match status" value="1"/>
</dbReference>
<feature type="transmembrane region" description="Helical" evidence="8">
    <location>
        <begin position="28"/>
        <end position="46"/>
    </location>
</feature>
<feature type="transmembrane region" description="Helical" evidence="8">
    <location>
        <begin position="213"/>
        <end position="232"/>
    </location>
</feature>
<evidence type="ECO:0000259" key="11">
    <source>
        <dbReference type="Pfam" id="PF21088"/>
    </source>
</evidence>
<evidence type="ECO:0000313" key="12">
    <source>
        <dbReference type="EMBL" id="MCY0147953.1"/>
    </source>
</evidence>
<name>A0ABT3Z874_9HYPH</name>
<dbReference type="InterPro" id="IPR049278">
    <property type="entry name" value="MS_channel_C"/>
</dbReference>
<comment type="caution">
    <text evidence="12">The sequence shown here is derived from an EMBL/GenBank/DDBJ whole genome shotgun (WGS) entry which is preliminary data.</text>
</comment>
<feature type="domain" description="Mechanosensitive ion channel MscS C-terminal" evidence="10">
    <location>
        <begin position="333"/>
        <end position="416"/>
    </location>
</feature>
<feature type="transmembrane region" description="Helical" evidence="8">
    <location>
        <begin position="130"/>
        <end position="148"/>
    </location>
</feature>
<dbReference type="Proteomes" id="UP001073227">
    <property type="component" value="Unassembled WGS sequence"/>
</dbReference>
<keyword evidence="3" id="KW-1003">Cell membrane</keyword>
<dbReference type="InterPro" id="IPR049142">
    <property type="entry name" value="MS_channel_1st"/>
</dbReference>
<dbReference type="EMBL" id="JAOVZR010000001">
    <property type="protein sequence ID" value="MCY0147953.1"/>
    <property type="molecule type" value="Genomic_DNA"/>
</dbReference>
<evidence type="ECO:0000256" key="3">
    <source>
        <dbReference type="ARBA" id="ARBA00022475"/>
    </source>
</evidence>
<sequence>MDTIDIPNMVQTVAALFNAGRSYAVQPWTFYQLLIVAACYGAGWAISLKVEPWLEVRARTIKGKPGLLRVIIAVMRRIDWVLFLVFLAAARVTLLELTWPSRTYLLSLIFALASAWLAITVFSRIIHNKTLARLIALIIFGYVALGILDLRPEAAAFLDRLAFQVGDLRISLLFVLRTVVVTAGFLWIANLLGNFFDTRIHRFEDLSPSFRVLAGKFIKISLIMVAVMMALSSTGIDLTALTVFSGAVGVGLGFGLQKVVSNFISGVIILADRSIKPGDTIALGETFGWIRELRARFVSVITRDGREYLIPNEDFITHQVVNWSFSDKLVRLDIEFGVSYDSDPHEASKLAIHAASSIDRVLKSPSPVCWMTAFGSSSLDFKLRFWISDPQAGLTNVRGKVFLALWDVFKENGIKIPYPHREIIMTNPVEVVNRDEPDAESPNDGGPAPDNPKPD</sequence>